<dbReference type="HAMAP" id="MF_00966">
    <property type="entry name" value="G6PD"/>
    <property type="match status" value="1"/>
</dbReference>
<comment type="caution">
    <text evidence="8">The sequence shown here is derived from an EMBL/GenBank/DDBJ whole genome shotgun (WGS) entry which is preliminary data.</text>
</comment>
<dbReference type="AlphaFoldDB" id="A0AAP0S777"/>
<keyword evidence="2 5" id="KW-0313">Glucose metabolism</keyword>
<dbReference type="Proteomes" id="UP001415857">
    <property type="component" value="Unassembled WGS sequence"/>
</dbReference>
<dbReference type="NCBIfam" id="TIGR00871">
    <property type="entry name" value="zwf"/>
    <property type="match status" value="1"/>
</dbReference>
<dbReference type="InterPro" id="IPR036291">
    <property type="entry name" value="NAD(P)-bd_dom_sf"/>
</dbReference>
<dbReference type="InterPro" id="IPR001282">
    <property type="entry name" value="G6P_DH"/>
</dbReference>
<dbReference type="EC" id="1.1.1.49" evidence="5"/>
<keyword evidence="3 5" id="KW-0521">NADP</keyword>
<evidence type="ECO:0000256" key="4">
    <source>
        <dbReference type="ARBA" id="ARBA00023277"/>
    </source>
</evidence>
<dbReference type="SUPFAM" id="SSF51735">
    <property type="entry name" value="NAD(P)-binding Rossmann-fold domains"/>
    <property type="match status" value="1"/>
</dbReference>
<sequence>MSMSFSSYTVPISDSFTGRPVSLCPSARKISVPVTAIYSFPANNFPSVIDGRLVHYGGAANFCRRFCGLKLWILESLNLRQHNRKSGQANEFKSLKIQDKDELTDHLETTLPDEKASAINLPNDSIEEPVKTHSQPEQNSLHNSQSDVFTKVTAPMEFASSLLQTHASNFAVQGGSTPSLCIAVIGATGELARRKIFPALFALYYSGFLPENVGIFGYSRKNLTDDDLRSIIGSTLTCRIDHQQNCGDKMDAFLSRTYYINGGYDNRIGMSKLNARMEQVEGESESNRIFYLSVPQEALLDVASCLADNAQTRKGWNRIIIEKPFGFDAPSSCQLTQSLLSKFEEKQIYRIDHLLGRNLIENLTVLRFSNLVFEPLWSRTYIRSVQVILSEDLGIQKGRYFDGYGIIRDIVHSHILQTIALLAMEPPISLDGEDIRNEKVKALRSIQKLGLGDVILGQYKASSEDKVDVYVNNLTPTFFAAALYIDNARWDGVPFLINAGMGLIKHRVEIRIQFRHVPGNIYRECIGHNINLATNELILRDAPDEAILVKVNNKIPGLGLQLDASELNMLYKEKYNVEVPDSYEHLLLDVIDGDNHLFMRSDELAAAWNILTPVLHEIDNNNIVPELYELGGRGPVGAYYLWAKHGVRWLDD</sequence>
<dbReference type="SUPFAM" id="SSF55347">
    <property type="entry name" value="Glyceraldehyde-3-phosphate dehydrogenase-like, C-terminal domain"/>
    <property type="match status" value="1"/>
</dbReference>
<keyword evidence="5" id="KW-0560">Oxidoreductase</keyword>
<organism evidence="8 9">
    <name type="scientific">Liquidambar formosana</name>
    <name type="common">Formosan gum</name>
    <dbReference type="NCBI Taxonomy" id="63359"/>
    <lineage>
        <taxon>Eukaryota</taxon>
        <taxon>Viridiplantae</taxon>
        <taxon>Streptophyta</taxon>
        <taxon>Embryophyta</taxon>
        <taxon>Tracheophyta</taxon>
        <taxon>Spermatophyta</taxon>
        <taxon>Magnoliopsida</taxon>
        <taxon>eudicotyledons</taxon>
        <taxon>Gunneridae</taxon>
        <taxon>Pentapetalae</taxon>
        <taxon>Saxifragales</taxon>
        <taxon>Altingiaceae</taxon>
        <taxon>Liquidambar</taxon>
    </lineage>
</organism>
<keyword evidence="4 5" id="KW-0119">Carbohydrate metabolism</keyword>
<feature type="domain" description="Glucose-6-phosphate dehydrogenase C-terminal" evidence="7">
    <location>
        <begin position="365"/>
        <end position="649"/>
    </location>
</feature>
<dbReference type="PANTHER" id="PTHR23429:SF4">
    <property type="entry name" value="INACTIVE GLUCOSE-6-PHOSPHATE 1-DEHYDROGENASE 4, CHLOROPLASTIC"/>
    <property type="match status" value="1"/>
</dbReference>
<dbReference type="PANTHER" id="PTHR23429">
    <property type="entry name" value="GLUCOSE-6-PHOSPHATE 1-DEHYDROGENASE G6PD"/>
    <property type="match status" value="1"/>
</dbReference>
<comment type="function">
    <text evidence="5">Catalyzes the rate-limiting step of the oxidative pentose-phosphate pathway, which represents a route for the dissimilation of carbohydrates besides glycolysis.</text>
</comment>
<dbReference type="GO" id="GO:0004345">
    <property type="term" value="F:glucose-6-phosphate dehydrogenase activity"/>
    <property type="evidence" value="ECO:0007669"/>
    <property type="project" value="UniProtKB-EC"/>
</dbReference>
<comment type="catalytic activity">
    <reaction evidence="5">
        <text>D-glucose 6-phosphate + NADP(+) = 6-phospho-D-glucono-1,5-lactone + NADPH + H(+)</text>
        <dbReference type="Rhea" id="RHEA:15841"/>
        <dbReference type="ChEBI" id="CHEBI:15378"/>
        <dbReference type="ChEBI" id="CHEBI:57783"/>
        <dbReference type="ChEBI" id="CHEBI:57955"/>
        <dbReference type="ChEBI" id="CHEBI:58349"/>
        <dbReference type="ChEBI" id="CHEBI:61548"/>
        <dbReference type="EC" id="1.1.1.49"/>
    </reaction>
</comment>
<dbReference type="InterPro" id="IPR022675">
    <property type="entry name" value="G6P_DH_C"/>
</dbReference>
<keyword evidence="9" id="KW-1185">Reference proteome</keyword>
<feature type="domain" description="Glucose-6-phosphate dehydrogenase NAD-binding" evidence="6">
    <location>
        <begin position="184"/>
        <end position="362"/>
    </location>
</feature>
<reference evidence="8 9" key="1">
    <citation type="journal article" date="2024" name="Plant J.">
        <title>Genome sequences and population genomics reveal climatic adaptation and genomic divergence between two closely related sweetgum species.</title>
        <authorList>
            <person name="Xu W.Q."/>
            <person name="Ren C.Q."/>
            <person name="Zhang X.Y."/>
            <person name="Comes H.P."/>
            <person name="Liu X.H."/>
            <person name="Li Y.G."/>
            <person name="Kettle C.J."/>
            <person name="Jalonen R."/>
            <person name="Gaisberger H."/>
            <person name="Ma Y.Z."/>
            <person name="Qiu Y.X."/>
        </authorList>
    </citation>
    <scope>NUCLEOTIDE SEQUENCE [LARGE SCALE GENOMIC DNA]</scope>
    <source>
        <strain evidence="8">Hangzhou</strain>
    </source>
</reference>
<comment type="similarity">
    <text evidence="1 5">Belongs to the glucose-6-phosphate dehydrogenase family.</text>
</comment>
<dbReference type="GO" id="GO:0050661">
    <property type="term" value="F:NADP binding"/>
    <property type="evidence" value="ECO:0007669"/>
    <property type="project" value="InterPro"/>
</dbReference>
<evidence type="ECO:0000259" key="6">
    <source>
        <dbReference type="Pfam" id="PF00479"/>
    </source>
</evidence>
<dbReference type="EMBL" id="JBBPBK010000001">
    <property type="protein sequence ID" value="KAK9292503.1"/>
    <property type="molecule type" value="Genomic_DNA"/>
</dbReference>
<accession>A0AAP0S777</accession>
<dbReference type="Pfam" id="PF02781">
    <property type="entry name" value="G6PD_C"/>
    <property type="match status" value="1"/>
</dbReference>
<dbReference type="FunFam" id="3.30.360.10:FF:000018">
    <property type="entry name" value="Glucose-6-phosphate 1-dehydrogenase"/>
    <property type="match status" value="1"/>
</dbReference>
<evidence type="ECO:0000256" key="1">
    <source>
        <dbReference type="ARBA" id="ARBA00009975"/>
    </source>
</evidence>
<evidence type="ECO:0000256" key="3">
    <source>
        <dbReference type="ARBA" id="ARBA00022857"/>
    </source>
</evidence>
<evidence type="ECO:0000256" key="5">
    <source>
        <dbReference type="RuleBase" id="RU362120"/>
    </source>
</evidence>
<dbReference type="Gene3D" id="3.40.50.720">
    <property type="entry name" value="NAD(P)-binding Rossmann-like Domain"/>
    <property type="match status" value="1"/>
</dbReference>
<evidence type="ECO:0000256" key="2">
    <source>
        <dbReference type="ARBA" id="ARBA00022526"/>
    </source>
</evidence>
<gene>
    <name evidence="8" type="ORF">L1049_020476</name>
</gene>
<dbReference type="Pfam" id="PF00479">
    <property type="entry name" value="G6PD_N"/>
    <property type="match status" value="1"/>
</dbReference>
<dbReference type="PRINTS" id="PR00079">
    <property type="entry name" value="G6PDHDRGNASE"/>
</dbReference>
<dbReference type="Gene3D" id="3.30.360.10">
    <property type="entry name" value="Dihydrodipicolinate Reductase, domain 2"/>
    <property type="match status" value="1"/>
</dbReference>
<comment type="pathway">
    <text evidence="5">Carbohydrate degradation; pentose phosphate pathway; D-ribulose 5-phosphate from D-glucose 6-phosphate (oxidative stage): step 1/3.</text>
</comment>
<dbReference type="GO" id="GO:0006006">
    <property type="term" value="P:glucose metabolic process"/>
    <property type="evidence" value="ECO:0007669"/>
    <property type="project" value="UniProtKB-KW"/>
</dbReference>
<evidence type="ECO:0000259" key="7">
    <source>
        <dbReference type="Pfam" id="PF02781"/>
    </source>
</evidence>
<proteinExistence type="inferred from homology"/>
<evidence type="ECO:0000313" key="8">
    <source>
        <dbReference type="EMBL" id="KAK9292503.1"/>
    </source>
</evidence>
<protein>
    <recommendedName>
        <fullName evidence="5">Glucose-6-phosphate 1-dehydrogenase</fullName>
        <ecNumber evidence="5">1.1.1.49</ecNumber>
    </recommendedName>
</protein>
<dbReference type="InterPro" id="IPR022674">
    <property type="entry name" value="G6P_DH_NAD-bd"/>
</dbReference>
<evidence type="ECO:0000313" key="9">
    <source>
        <dbReference type="Proteomes" id="UP001415857"/>
    </source>
</evidence>
<name>A0AAP0S777_LIQFO</name>
<dbReference type="GO" id="GO:0006098">
    <property type="term" value="P:pentose-phosphate shunt"/>
    <property type="evidence" value="ECO:0007669"/>
    <property type="project" value="UniProtKB-ARBA"/>
</dbReference>